<accession>A0A8C5G9T6</accession>
<feature type="region of interest" description="Disordered" evidence="14">
    <location>
        <begin position="218"/>
        <end position="237"/>
    </location>
</feature>
<evidence type="ECO:0000256" key="14">
    <source>
        <dbReference type="SAM" id="MobiDB-lite"/>
    </source>
</evidence>
<protein>
    <recommendedName>
        <fullName evidence="4">Serine/threonine-protein kinase 1</fullName>
        <ecNumber evidence="3">2.7.11.1</ecNumber>
    </recommendedName>
</protein>
<gene>
    <name evidence="16" type="primary">LOC114470074</name>
</gene>
<feature type="region of interest" description="Disordered" evidence="14">
    <location>
        <begin position="91"/>
        <end position="116"/>
    </location>
</feature>
<keyword evidence="5" id="KW-0723">Serine/threonine-protein kinase</keyword>
<reference evidence="16" key="2">
    <citation type="submission" date="2025-08" db="UniProtKB">
        <authorList>
            <consortium name="Ensembl"/>
        </authorList>
    </citation>
    <scope>IDENTIFICATION</scope>
</reference>
<dbReference type="InterPro" id="IPR051138">
    <property type="entry name" value="PIM_Ser/Thr_kinase"/>
</dbReference>
<dbReference type="EC" id="2.7.11.1" evidence="3"/>
<dbReference type="PROSITE" id="PS00108">
    <property type="entry name" value="PROTEIN_KINASE_ST"/>
    <property type="match status" value="1"/>
</dbReference>
<proteinExistence type="inferred from homology"/>
<dbReference type="GO" id="GO:0004674">
    <property type="term" value="F:protein serine/threonine kinase activity"/>
    <property type="evidence" value="ECO:0007669"/>
    <property type="project" value="UniProtKB-KW"/>
</dbReference>
<evidence type="ECO:0000256" key="6">
    <source>
        <dbReference type="ARBA" id="ARBA00022679"/>
    </source>
</evidence>
<organism evidence="16 17">
    <name type="scientific">Gouania willdenowi</name>
    <name type="common">Blunt-snouted clingfish</name>
    <name type="synonym">Lepadogaster willdenowi</name>
    <dbReference type="NCBI Taxonomy" id="441366"/>
    <lineage>
        <taxon>Eukaryota</taxon>
        <taxon>Metazoa</taxon>
        <taxon>Chordata</taxon>
        <taxon>Craniata</taxon>
        <taxon>Vertebrata</taxon>
        <taxon>Euteleostomi</taxon>
        <taxon>Actinopterygii</taxon>
        <taxon>Neopterygii</taxon>
        <taxon>Teleostei</taxon>
        <taxon>Neoteleostei</taxon>
        <taxon>Acanthomorphata</taxon>
        <taxon>Ovalentaria</taxon>
        <taxon>Blenniimorphae</taxon>
        <taxon>Blenniiformes</taxon>
        <taxon>Gobiesocoidei</taxon>
        <taxon>Gobiesocidae</taxon>
        <taxon>Gobiesocinae</taxon>
        <taxon>Gouania</taxon>
    </lineage>
</organism>
<reference evidence="16" key="1">
    <citation type="submission" date="2020-06" db="EMBL/GenBank/DDBJ databases">
        <authorList>
            <consortium name="Wellcome Sanger Institute Data Sharing"/>
        </authorList>
    </citation>
    <scope>NUCLEOTIDE SEQUENCE [LARGE SCALE GENOMIC DNA]</scope>
</reference>
<evidence type="ECO:0000256" key="1">
    <source>
        <dbReference type="ARBA" id="ARBA00004192"/>
    </source>
</evidence>
<dbReference type="Proteomes" id="UP000694680">
    <property type="component" value="Chromosome 9"/>
</dbReference>
<evidence type="ECO:0000313" key="16">
    <source>
        <dbReference type="Ensembl" id="ENSGWIP00000024680.1"/>
    </source>
</evidence>
<evidence type="ECO:0000259" key="15">
    <source>
        <dbReference type="PROSITE" id="PS50011"/>
    </source>
</evidence>
<evidence type="ECO:0000256" key="10">
    <source>
        <dbReference type="ARBA" id="ARBA00023200"/>
    </source>
</evidence>
<evidence type="ECO:0000256" key="13">
    <source>
        <dbReference type="PROSITE-ProRule" id="PRU10141"/>
    </source>
</evidence>
<dbReference type="SUPFAM" id="SSF56112">
    <property type="entry name" value="Protein kinase-like (PK-like)"/>
    <property type="match status" value="1"/>
</dbReference>
<dbReference type="GO" id="GO:0005737">
    <property type="term" value="C:cytoplasm"/>
    <property type="evidence" value="ECO:0007669"/>
    <property type="project" value="TreeGrafter"/>
</dbReference>
<evidence type="ECO:0000256" key="3">
    <source>
        <dbReference type="ARBA" id="ARBA00012513"/>
    </source>
</evidence>
<keyword evidence="6" id="KW-0808">Transferase</keyword>
<dbReference type="GO" id="GO:0005524">
    <property type="term" value="F:ATP binding"/>
    <property type="evidence" value="ECO:0007669"/>
    <property type="project" value="UniProtKB-UniRule"/>
</dbReference>
<dbReference type="Gene3D" id="3.30.200.20">
    <property type="entry name" value="Phosphorylase Kinase, domain 1"/>
    <property type="match status" value="1"/>
</dbReference>
<dbReference type="InterPro" id="IPR008271">
    <property type="entry name" value="Ser/Thr_kinase_AS"/>
</dbReference>
<evidence type="ECO:0000256" key="5">
    <source>
        <dbReference type="ARBA" id="ARBA00022527"/>
    </source>
</evidence>
<comment type="similarity">
    <text evidence="2">Belongs to the protein kinase superfamily. CAMK Ser/Thr protein kinase family. PIM subfamily.</text>
</comment>
<dbReference type="OrthoDB" id="8596411at2759"/>
<dbReference type="PANTHER" id="PTHR22984">
    <property type="entry name" value="SERINE/THREONINE-PROTEIN KINASE PIM"/>
    <property type="match status" value="1"/>
</dbReference>
<comment type="catalytic activity">
    <reaction evidence="12">
        <text>L-seryl-[protein] + ATP = O-phospho-L-seryl-[protein] + ADP + H(+)</text>
        <dbReference type="Rhea" id="RHEA:17989"/>
        <dbReference type="Rhea" id="RHEA-COMP:9863"/>
        <dbReference type="Rhea" id="RHEA-COMP:11604"/>
        <dbReference type="ChEBI" id="CHEBI:15378"/>
        <dbReference type="ChEBI" id="CHEBI:29999"/>
        <dbReference type="ChEBI" id="CHEBI:30616"/>
        <dbReference type="ChEBI" id="CHEBI:83421"/>
        <dbReference type="ChEBI" id="CHEBI:456216"/>
        <dbReference type="EC" id="2.7.11.1"/>
    </reaction>
</comment>
<comment type="subcellular location">
    <subcellularLocation>
        <location evidence="1">Host cytoplasm</location>
    </subcellularLocation>
</comment>
<keyword evidence="10" id="KW-1035">Host cytoplasm</keyword>
<comment type="catalytic activity">
    <reaction evidence="11">
        <text>L-threonyl-[protein] + ATP = O-phospho-L-threonyl-[protein] + ADP + H(+)</text>
        <dbReference type="Rhea" id="RHEA:46608"/>
        <dbReference type="Rhea" id="RHEA-COMP:11060"/>
        <dbReference type="Rhea" id="RHEA-COMP:11605"/>
        <dbReference type="ChEBI" id="CHEBI:15378"/>
        <dbReference type="ChEBI" id="CHEBI:30013"/>
        <dbReference type="ChEBI" id="CHEBI:30616"/>
        <dbReference type="ChEBI" id="CHEBI:61977"/>
        <dbReference type="ChEBI" id="CHEBI:456216"/>
        <dbReference type="EC" id="2.7.11.1"/>
    </reaction>
</comment>
<evidence type="ECO:0000256" key="2">
    <source>
        <dbReference type="ARBA" id="ARBA00005505"/>
    </source>
</evidence>
<keyword evidence="17" id="KW-1185">Reference proteome</keyword>
<dbReference type="InterPro" id="IPR017441">
    <property type="entry name" value="Protein_kinase_ATP_BS"/>
</dbReference>
<evidence type="ECO:0000256" key="8">
    <source>
        <dbReference type="ARBA" id="ARBA00022777"/>
    </source>
</evidence>
<evidence type="ECO:0000256" key="11">
    <source>
        <dbReference type="ARBA" id="ARBA00047899"/>
    </source>
</evidence>
<dbReference type="PROSITE" id="PS50011">
    <property type="entry name" value="PROTEIN_KINASE_DOM"/>
    <property type="match status" value="1"/>
</dbReference>
<dbReference type="SMART" id="SM00220">
    <property type="entry name" value="S_TKc"/>
    <property type="match status" value="1"/>
</dbReference>
<dbReference type="Gene3D" id="1.10.510.10">
    <property type="entry name" value="Transferase(Phosphotransferase) domain 1"/>
    <property type="match status" value="1"/>
</dbReference>
<evidence type="ECO:0000256" key="4">
    <source>
        <dbReference type="ARBA" id="ARBA00016885"/>
    </source>
</evidence>
<dbReference type="Ensembl" id="ENSGWIT00000026998.1">
    <property type="protein sequence ID" value="ENSGWIP00000024680.1"/>
    <property type="gene ID" value="ENSGWIG00000013079.1"/>
</dbReference>
<keyword evidence="8" id="KW-0418">Kinase</keyword>
<reference evidence="16" key="3">
    <citation type="submission" date="2025-09" db="UniProtKB">
        <authorList>
            <consortium name="Ensembl"/>
        </authorList>
    </citation>
    <scope>IDENTIFICATION</scope>
</reference>
<dbReference type="PANTHER" id="PTHR22984:SF25">
    <property type="entry name" value="PROTEIN KINASE DOMAIN-CONTAINING PROTEIN"/>
    <property type="match status" value="1"/>
</dbReference>
<dbReference type="AlphaFoldDB" id="A0A8C5G9T6"/>
<keyword evidence="7 13" id="KW-0547">Nucleotide-binding</keyword>
<dbReference type="Pfam" id="PF00069">
    <property type="entry name" value="Pkinase"/>
    <property type="match status" value="1"/>
</dbReference>
<dbReference type="InterPro" id="IPR000719">
    <property type="entry name" value="Prot_kinase_dom"/>
</dbReference>
<dbReference type="PROSITE" id="PS00107">
    <property type="entry name" value="PROTEIN_KINASE_ATP"/>
    <property type="match status" value="1"/>
</dbReference>
<feature type="binding site" evidence="13">
    <location>
        <position position="318"/>
    </location>
    <ligand>
        <name>ATP</name>
        <dbReference type="ChEBI" id="CHEBI:30616"/>
    </ligand>
</feature>
<evidence type="ECO:0000256" key="9">
    <source>
        <dbReference type="ARBA" id="ARBA00022840"/>
    </source>
</evidence>
<feature type="domain" description="Protein kinase" evidence="15">
    <location>
        <begin position="289"/>
        <end position="548"/>
    </location>
</feature>
<evidence type="ECO:0000256" key="7">
    <source>
        <dbReference type="ARBA" id="ARBA00022741"/>
    </source>
</evidence>
<dbReference type="GeneID" id="114470074"/>
<keyword evidence="9 13" id="KW-0067">ATP-binding</keyword>
<dbReference type="InterPro" id="IPR011009">
    <property type="entry name" value="Kinase-like_dom_sf"/>
</dbReference>
<evidence type="ECO:0000313" key="17">
    <source>
        <dbReference type="Proteomes" id="UP000694680"/>
    </source>
</evidence>
<sequence>MKFDQEQIIKSVQALISEKYKDGPIIQPSSCYTAVVVEVVLREAWTSGGSLMNQKCSGDQPLEHLHLQQNHSHYFIVKVPDSEAPEMVEVETENEEGLQTRRGCKRKAGDHNVQTPNKKKVKVEEGLQTRRGCKRKAGDHNVQTPNKKKVKVEEGLQTRRGCKRKAGDHNVQTPNKKKVKVEEGLQTRRGCKRKAGDHNVGKPNKKKVKVEEGLPTRRGCKRKAGDHNVGKPNKKKVKVEEGLPTRRGCKRKAGDHNVQTPNKKKVKVEEVLQMREPFIRNKEYFEATYKELKVLGRGGFGRVLKAVRLSDSKPVAIKHIPWHKVSYVSNNQCTLEVSEVVLMKKAAGGCGQNSPLNPAIIGFEEAIELDNELLIVMEHVEDAVDLQDFVTSSTEPMLEHDAKSIIKQVLDAAVIMHHNNVFHSDIKRDNILVSFKDERPSVKIIDFGCADFISDTPYDSFSGTEVFASPEVLFNRDYEAEPTTVWQIGLLLSNLFRADFYQTYDHVINSTFTLNNLSHQGNDFMSRCMKVSPKLRPSLKDLQLHPWFNDLTPP</sequence>
<dbReference type="RefSeq" id="XP_028313885.1">
    <property type="nucleotide sequence ID" value="XM_028458084.1"/>
</dbReference>
<evidence type="ECO:0000256" key="12">
    <source>
        <dbReference type="ARBA" id="ARBA00048679"/>
    </source>
</evidence>
<name>A0A8C5G9T6_GOUWI</name>